<feature type="compositionally biased region" description="Polar residues" evidence="1">
    <location>
        <begin position="56"/>
        <end position="68"/>
    </location>
</feature>
<evidence type="ECO:0000256" key="1">
    <source>
        <dbReference type="SAM" id="MobiDB-lite"/>
    </source>
</evidence>
<name>A0A8X7U0A8_BRACI</name>
<comment type="caution">
    <text evidence="2">The sequence shown here is derived from an EMBL/GenBank/DDBJ whole genome shotgun (WGS) entry which is preliminary data.</text>
</comment>
<feature type="compositionally biased region" description="Polar residues" evidence="1">
    <location>
        <begin position="25"/>
        <end position="36"/>
    </location>
</feature>
<sequence length="191" mass="21401">MATCIRKPSPNPEPQLRTPRARSPLSENLSPSTTFPRSPLSFISPRSLSPLKLSSAQLSSPKLVTPTSLRADDDDDDEDMSISSGSDAVVGGVNELFSDYDLDDDEEESRTPVGRRYYDDEEVFGPKPSWKLNRGVLTDKNLRIEVPFANRRVTDGELKLRKLALANSTPGSYLRDERPHTLSSKVYTWFR</sequence>
<organism evidence="2 3">
    <name type="scientific">Brassica carinata</name>
    <name type="common">Ethiopian mustard</name>
    <name type="synonym">Abyssinian cabbage</name>
    <dbReference type="NCBI Taxonomy" id="52824"/>
    <lineage>
        <taxon>Eukaryota</taxon>
        <taxon>Viridiplantae</taxon>
        <taxon>Streptophyta</taxon>
        <taxon>Embryophyta</taxon>
        <taxon>Tracheophyta</taxon>
        <taxon>Spermatophyta</taxon>
        <taxon>Magnoliopsida</taxon>
        <taxon>eudicotyledons</taxon>
        <taxon>Gunneridae</taxon>
        <taxon>Pentapetalae</taxon>
        <taxon>rosids</taxon>
        <taxon>malvids</taxon>
        <taxon>Brassicales</taxon>
        <taxon>Brassicaceae</taxon>
        <taxon>Brassiceae</taxon>
        <taxon>Brassica</taxon>
    </lineage>
</organism>
<reference evidence="2 3" key="1">
    <citation type="submission" date="2020-02" db="EMBL/GenBank/DDBJ databases">
        <authorList>
            <person name="Ma Q."/>
            <person name="Huang Y."/>
            <person name="Song X."/>
            <person name="Pei D."/>
        </authorList>
    </citation>
    <scope>NUCLEOTIDE SEQUENCE [LARGE SCALE GENOMIC DNA]</scope>
    <source>
        <strain evidence="2">Sxm20200214</strain>
        <tissue evidence="2">Leaf</tissue>
    </source>
</reference>
<evidence type="ECO:0000313" key="2">
    <source>
        <dbReference type="EMBL" id="KAG2261197.1"/>
    </source>
</evidence>
<protein>
    <submittedName>
        <fullName evidence="2">Uncharacterized protein</fullName>
    </submittedName>
</protein>
<proteinExistence type="predicted"/>
<feature type="region of interest" description="Disordered" evidence="1">
    <location>
        <begin position="1"/>
        <end position="41"/>
    </location>
</feature>
<accession>A0A8X7U0A8</accession>
<dbReference type="Proteomes" id="UP000886595">
    <property type="component" value="Unassembled WGS sequence"/>
</dbReference>
<evidence type="ECO:0000313" key="3">
    <source>
        <dbReference type="Proteomes" id="UP000886595"/>
    </source>
</evidence>
<dbReference type="AlphaFoldDB" id="A0A8X7U0A8"/>
<dbReference type="EMBL" id="JAAMPC010000014">
    <property type="protein sequence ID" value="KAG2261197.1"/>
    <property type="molecule type" value="Genomic_DNA"/>
</dbReference>
<feature type="region of interest" description="Disordered" evidence="1">
    <location>
        <begin position="54"/>
        <end position="88"/>
    </location>
</feature>
<gene>
    <name evidence="2" type="ORF">Bca52824_068276</name>
</gene>
<keyword evidence="3" id="KW-1185">Reference proteome</keyword>